<evidence type="ECO:0000313" key="3">
    <source>
        <dbReference type="EMBL" id="SMC27951.1"/>
    </source>
</evidence>
<evidence type="ECO:0000313" key="4">
    <source>
        <dbReference type="Proteomes" id="UP000192761"/>
    </source>
</evidence>
<keyword evidence="4" id="KW-1185">Reference proteome</keyword>
<dbReference type="InterPro" id="IPR013087">
    <property type="entry name" value="Znf_C2H2_type"/>
</dbReference>
<sequence length="95" mass="10688">MSEPPIDLAAYRKRRARAQRPGLFAWLRRRNAVVERQCVRCGHALAQHASWCQHCGVHYAQAAEDGVETRPAWIFWVAGLVLIALIGGAVLPLFR</sequence>
<reference evidence="3 4" key="1">
    <citation type="submission" date="2017-04" db="EMBL/GenBank/DDBJ databases">
        <authorList>
            <person name="Afonso C.L."/>
            <person name="Miller P.J."/>
            <person name="Scott M.A."/>
            <person name="Spackman E."/>
            <person name="Goraichik I."/>
            <person name="Dimitrov K.M."/>
            <person name="Suarez D.L."/>
            <person name="Swayne D.E."/>
        </authorList>
    </citation>
    <scope>NUCLEOTIDE SEQUENCE [LARGE SCALE GENOMIC DNA]</scope>
    <source>
        <strain evidence="3 4">DSM 23236</strain>
    </source>
</reference>
<protein>
    <recommendedName>
        <fullName evidence="2">C2H2-type domain-containing protein</fullName>
    </recommendedName>
</protein>
<evidence type="ECO:0000259" key="2">
    <source>
        <dbReference type="PROSITE" id="PS00028"/>
    </source>
</evidence>
<organism evidence="3 4">
    <name type="scientific">Andreprevotia lacus DSM 23236</name>
    <dbReference type="NCBI Taxonomy" id="1121001"/>
    <lineage>
        <taxon>Bacteria</taxon>
        <taxon>Pseudomonadati</taxon>
        <taxon>Pseudomonadota</taxon>
        <taxon>Betaproteobacteria</taxon>
        <taxon>Neisseriales</taxon>
        <taxon>Chitinibacteraceae</taxon>
        <taxon>Andreprevotia</taxon>
    </lineage>
</organism>
<keyword evidence="1" id="KW-0472">Membrane</keyword>
<proteinExistence type="predicted"/>
<feature type="domain" description="C2H2-type" evidence="2">
    <location>
        <begin position="38"/>
        <end position="58"/>
    </location>
</feature>
<accession>A0A1W1XWP8</accession>
<dbReference type="AlphaFoldDB" id="A0A1W1XWP8"/>
<feature type="transmembrane region" description="Helical" evidence="1">
    <location>
        <begin position="73"/>
        <end position="94"/>
    </location>
</feature>
<evidence type="ECO:0000256" key="1">
    <source>
        <dbReference type="SAM" id="Phobius"/>
    </source>
</evidence>
<name>A0A1W1XWP8_9NEIS</name>
<dbReference type="OrthoDB" id="9881562at2"/>
<keyword evidence="1" id="KW-1133">Transmembrane helix</keyword>
<dbReference type="RefSeq" id="WP_084091731.1">
    <property type="nucleotide sequence ID" value="NZ_FWXD01000019.1"/>
</dbReference>
<gene>
    <name evidence="3" type="ORF">SAMN02745857_03048</name>
</gene>
<dbReference type="EMBL" id="FWXD01000019">
    <property type="protein sequence ID" value="SMC27951.1"/>
    <property type="molecule type" value="Genomic_DNA"/>
</dbReference>
<dbReference type="Proteomes" id="UP000192761">
    <property type="component" value="Unassembled WGS sequence"/>
</dbReference>
<dbReference type="PROSITE" id="PS00028">
    <property type="entry name" value="ZINC_FINGER_C2H2_1"/>
    <property type="match status" value="1"/>
</dbReference>
<keyword evidence="1" id="KW-0812">Transmembrane</keyword>